<dbReference type="Proteomes" id="UP000008637">
    <property type="component" value="Chromosome"/>
</dbReference>
<name>E8ZKM0_MYCHL</name>
<proteinExistence type="predicted"/>
<evidence type="ECO:0000313" key="2">
    <source>
        <dbReference type="Proteomes" id="UP000008637"/>
    </source>
</evidence>
<keyword evidence="2" id="KW-1185">Reference proteome</keyword>
<sequence>MSVLFKSSLGVLGSLGTGTAGAGGLYYGTKVSIDDKVGHDFLGNEEEFNDSWKQKHDQLLEAAEESLIPDLKNIRKTHATKANQDGANALKGWCNSIRDTSYKNIFISENKSLLDLAQKYCIQPIKDKLGTSALVDMSNGQSSFETNYKKLNNYDSSKNGKLDSVLQELKDSFNDGKASENWGKVKEWCTSAIEKPFKGSSDNSFKLVETFCKK</sequence>
<dbReference type="EMBL" id="FR773153">
    <property type="protein sequence ID" value="CBY92186.1"/>
    <property type="molecule type" value="Genomic_DNA"/>
</dbReference>
<reference evidence="1 2" key="1">
    <citation type="journal article" date="2011" name="J. Bacteriol.">
        <title>Complete genome sequence of Mycoplasma haemofelis, a hemotropic mycoplasma.</title>
        <authorList>
            <person name="Barker E.N."/>
            <person name="Helps C.R."/>
            <person name="Peters I.R."/>
            <person name="Darby A.C."/>
            <person name="Radford A.D."/>
            <person name="Tasker S."/>
        </authorList>
    </citation>
    <scope>NUCLEOTIDE SEQUENCE [LARGE SCALE GENOMIC DNA]</scope>
    <source>
        <strain evidence="1 2">Langford 1</strain>
    </source>
</reference>
<organism evidence="1 2">
    <name type="scientific">Mycoplasma haemofelis (strain Langford 1)</name>
    <name type="common">Haemobartonella felis</name>
    <dbReference type="NCBI Taxonomy" id="941640"/>
    <lineage>
        <taxon>Bacteria</taxon>
        <taxon>Bacillati</taxon>
        <taxon>Mycoplasmatota</taxon>
        <taxon>Mollicutes</taxon>
        <taxon>Mycoplasmataceae</taxon>
        <taxon>Mycoplasma</taxon>
    </lineage>
</organism>
<dbReference type="HOGENOM" id="CLU_087258_1_0_14"/>
<dbReference type="AlphaFoldDB" id="E8ZKM0"/>
<gene>
    <name evidence="1" type="ordered locus">HF1_01780</name>
</gene>
<evidence type="ECO:0000313" key="1">
    <source>
        <dbReference type="EMBL" id="CBY92186.1"/>
    </source>
</evidence>
<dbReference type="KEGG" id="mha:HF1_01780"/>
<protein>
    <submittedName>
        <fullName evidence="1">Uncharacterized protein</fullName>
    </submittedName>
</protein>
<accession>E8ZKM0</accession>
<dbReference type="OrthoDB" id="9825210at2"/>